<feature type="chain" id="PRO_5035938115" description="Major sperm protein" evidence="3">
    <location>
        <begin position="19"/>
        <end position="266"/>
    </location>
</feature>
<dbReference type="InterPro" id="IPR008962">
    <property type="entry name" value="PapD-like_sf"/>
</dbReference>
<evidence type="ECO:0000256" key="1">
    <source>
        <dbReference type="RuleBase" id="RU003425"/>
    </source>
</evidence>
<dbReference type="AlphaFoldDB" id="A0A8R1HKT7"/>
<comment type="function">
    <text evidence="1">Central component in molecular interactions underlying sperm crawling. Forms an extensive filament system that extends from sperm villipoda, along the leading edge of the pseudopod.</text>
</comment>
<sequence>MTMFIAFILLVNAIISSTIMFQCASQDRSNTHKSGKSSKSHRSPKHPSGKRRSKSSRRRKSSATSSRLSKSSKSSKKSKKSSKSSKSRSARKSSKSSKSAKSIRPGKLGGTTGESLNRVQASLLADRQAAIDAAKPVRQPEVVDVSESNKISYANIRVIPHEVSFRPIGGLKSVRVKNLTGKRTAFMVKCSDNILFSINPVYGVIESEKEAQIHILRENAEPKHDKIVIITAPHPETNASAEQTFAQIYQNNSPEYSISVVPLLAQ</sequence>
<feature type="compositionally biased region" description="Low complexity" evidence="2">
    <location>
        <begin position="62"/>
        <end position="72"/>
    </location>
</feature>
<dbReference type="PROSITE" id="PS50202">
    <property type="entry name" value="MSP"/>
    <property type="match status" value="1"/>
</dbReference>
<evidence type="ECO:0000313" key="5">
    <source>
        <dbReference type="EnsemblMetazoa" id="CJA02645.1"/>
    </source>
</evidence>
<feature type="signal peptide" evidence="3">
    <location>
        <begin position="1"/>
        <end position="18"/>
    </location>
</feature>
<dbReference type="EnsemblMetazoa" id="CJA02645.1">
    <property type="protein sequence ID" value="CJA02645.1"/>
    <property type="gene ID" value="WBGene00121849"/>
</dbReference>
<dbReference type="Proteomes" id="UP000005237">
    <property type="component" value="Unassembled WGS sequence"/>
</dbReference>
<dbReference type="Gene3D" id="2.60.40.10">
    <property type="entry name" value="Immunoglobulins"/>
    <property type="match status" value="1"/>
</dbReference>
<name>A0A8R1HKT7_CAEJA</name>
<reference evidence="5" key="2">
    <citation type="submission" date="2022-06" db="UniProtKB">
        <authorList>
            <consortium name="EnsemblMetazoa"/>
        </authorList>
    </citation>
    <scope>IDENTIFICATION</scope>
    <source>
        <strain evidence="5">DF5081</strain>
    </source>
</reference>
<proteinExistence type="predicted"/>
<feature type="compositionally biased region" description="Basic residues" evidence="2">
    <location>
        <begin position="73"/>
        <end position="95"/>
    </location>
</feature>
<dbReference type="Pfam" id="PF00635">
    <property type="entry name" value="Motile_Sperm"/>
    <property type="match status" value="1"/>
</dbReference>
<keyword evidence="3" id="KW-0732">Signal</keyword>
<reference evidence="6" key="1">
    <citation type="submission" date="2010-08" db="EMBL/GenBank/DDBJ databases">
        <authorList>
            <consortium name="Caenorhabditis japonica Sequencing Consortium"/>
            <person name="Wilson R.K."/>
        </authorList>
    </citation>
    <scope>NUCLEOTIDE SEQUENCE [LARGE SCALE GENOMIC DNA]</scope>
    <source>
        <strain evidence="6">DF5081</strain>
    </source>
</reference>
<dbReference type="PANTHER" id="PTHR22947">
    <property type="entry name" value="MAJOR SPERM PROTEIN"/>
    <property type="match status" value="1"/>
</dbReference>
<keyword evidence="6" id="KW-1185">Reference proteome</keyword>
<feature type="region of interest" description="Disordered" evidence="2">
    <location>
        <begin position="27"/>
        <end position="114"/>
    </location>
</feature>
<protein>
    <recommendedName>
        <fullName evidence="1">Major sperm protein</fullName>
    </recommendedName>
</protein>
<evidence type="ECO:0000259" key="4">
    <source>
        <dbReference type="PROSITE" id="PS50202"/>
    </source>
</evidence>
<evidence type="ECO:0000256" key="2">
    <source>
        <dbReference type="SAM" id="MobiDB-lite"/>
    </source>
</evidence>
<evidence type="ECO:0000256" key="3">
    <source>
        <dbReference type="SAM" id="SignalP"/>
    </source>
</evidence>
<dbReference type="InterPro" id="IPR013783">
    <property type="entry name" value="Ig-like_fold"/>
</dbReference>
<accession>A0A8R1HKT7</accession>
<evidence type="ECO:0000313" key="6">
    <source>
        <dbReference type="Proteomes" id="UP000005237"/>
    </source>
</evidence>
<dbReference type="InterPro" id="IPR051774">
    <property type="entry name" value="Sperm-specific_class_P"/>
</dbReference>
<dbReference type="SUPFAM" id="SSF49354">
    <property type="entry name" value="PapD-like"/>
    <property type="match status" value="1"/>
</dbReference>
<dbReference type="PANTHER" id="PTHR22947:SF4">
    <property type="entry name" value="MAJOR SPERM PROTEIN"/>
    <property type="match status" value="1"/>
</dbReference>
<organism evidence="5 6">
    <name type="scientific">Caenorhabditis japonica</name>
    <dbReference type="NCBI Taxonomy" id="281687"/>
    <lineage>
        <taxon>Eukaryota</taxon>
        <taxon>Metazoa</taxon>
        <taxon>Ecdysozoa</taxon>
        <taxon>Nematoda</taxon>
        <taxon>Chromadorea</taxon>
        <taxon>Rhabditida</taxon>
        <taxon>Rhabditina</taxon>
        <taxon>Rhabditomorpha</taxon>
        <taxon>Rhabditoidea</taxon>
        <taxon>Rhabditidae</taxon>
        <taxon>Peloderinae</taxon>
        <taxon>Caenorhabditis</taxon>
    </lineage>
</organism>
<keyword evidence="1" id="KW-0963">Cytoplasm</keyword>
<dbReference type="InterPro" id="IPR000535">
    <property type="entry name" value="MSP_dom"/>
</dbReference>
<feature type="compositionally biased region" description="Basic residues" evidence="2">
    <location>
        <begin position="31"/>
        <end position="61"/>
    </location>
</feature>
<feature type="domain" description="MSP" evidence="4">
    <location>
        <begin position="155"/>
        <end position="263"/>
    </location>
</feature>
<keyword evidence="1" id="KW-0206">Cytoskeleton</keyword>